<organism evidence="2 3">
    <name type="scientific">Novosphingobium humi</name>
    <dbReference type="NCBI Taxonomy" id="2282397"/>
    <lineage>
        <taxon>Bacteria</taxon>
        <taxon>Pseudomonadati</taxon>
        <taxon>Pseudomonadota</taxon>
        <taxon>Alphaproteobacteria</taxon>
        <taxon>Sphingomonadales</taxon>
        <taxon>Sphingomonadaceae</taxon>
        <taxon>Novosphingobium</taxon>
    </lineage>
</organism>
<dbReference type="SUPFAM" id="SSF54292">
    <property type="entry name" value="2Fe-2S ferredoxin-like"/>
    <property type="match status" value="1"/>
</dbReference>
<evidence type="ECO:0000256" key="1">
    <source>
        <dbReference type="ARBA" id="ARBA00023002"/>
    </source>
</evidence>
<protein>
    <submittedName>
        <fullName evidence="2">(2Fe-2S)-binding protein</fullName>
    </submittedName>
</protein>
<proteinExistence type="predicted"/>
<dbReference type="Proteomes" id="UP001218231">
    <property type="component" value="Plasmid unnamed1"/>
</dbReference>
<dbReference type="Gene3D" id="3.10.20.440">
    <property type="entry name" value="2Fe-2S iron-sulphur cluster binding domain, sarcosine oxidase, alpha subunit, N-terminal domain"/>
    <property type="match status" value="1"/>
</dbReference>
<dbReference type="InterPro" id="IPR036010">
    <property type="entry name" value="2Fe-2S_ferredoxin-like_sf"/>
</dbReference>
<gene>
    <name evidence="2" type="ORF">PQ457_20880</name>
</gene>
<accession>A0ABY7U4A7</accession>
<evidence type="ECO:0000313" key="3">
    <source>
        <dbReference type="Proteomes" id="UP001218231"/>
    </source>
</evidence>
<dbReference type="InterPro" id="IPR042204">
    <property type="entry name" value="2Fe-2S-bd_N"/>
</dbReference>
<geneLocation type="plasmid" evidence="2 3">
    <name>unnamed1</name>
</geneLocation>
<sequence length="97" mass="10297">MSRVADGVNRPAPITIEIDGAAIPAHPGETLAAAMIAAGVYRMRDDRSGAPRGMLCNMGTCSECFVWIADGQTWRRRRACLTPVAGGLRAATREGQP</sequence>
<reference evidence="2 3" key="1">
    <citation type="submission" date="2023-02" db="EMBL/GenBank/DDBJ databases">
        <title>Genome sequence of Novosphingobium humi KACC 19094.</title>
        <authorList>
            <person name="Kim S."/>
            <person name="Heo J."/>
            <person name="Kwon S.-W."/>
        </authorList>
    </citation>
    <scope>NUCLEOTIDE SEQUENCE [LARGE SCALE GENOMIC DNA]</scope>
    <source>
        <strain evidence="2 3">KACC 19094</strain>
        <plasmid evidence="2 3">unnamed1</plasmid>
    </source>
</reference>
<keyword evidence="3" id="KW-1185">Reference proteome</keyword>
<keyword evidence="2" id="KW-0614">Plasmid</keyword>
<dbReference type="EMBL" id="CP117418">
    <property type="protein sequence ID" value="WCT79450.1"/>
    <property type="molecule type" value="Genomic_DNA"/>
</dbReference>
<dbReference type="Pfam" id="PF13510">
    <property type="entry name" value="Fer2_4"/>
    <property type="match status" value="1"/>
</dbReference>
<name>A0ABY7U4A7_9SPHN</name>
<evidence type="ECO:0000313" key="2">
    <source>
        <dbReference type="EMBL" id="WCT79450.1"/>
    </source>
</evidence>
<keyword evidence="1" id="KW-0560">Oxidoreductase</keyword>
<dbReference type="RefSeq" id="WP_273619724.1">
    <property type="nucleotide sequence ID" value="NZ_CP117418.1"/>
</dbReference>